<accession>A0A8X8BPS7</accession>
<evidence type="ECO:0000313" key="6">
    <source>
        <dbReference type="Proteomes" id="UP000886611"/>
    </source>
</evidence>
<evidence type="ECO:0000256" key="2">
    <source>
        <dbReference type="ARBA" id="ARBA00023180"/>
    </source>
</evidence>
<dbReference type="Pfam" id="PF07654">
    <property type="entry name" value="C1-set"/>
    <property type="match status" value="1"/>
</dbReference>
<evidence type="ECO:0000256" key="1">
    <source>
        <dbReference type="ARBA" id="ARBA00023157"/>
    </source>
</evidence>
<evidence type="ECO:0000256" key="3">
    <source>
        <dbReference type="SAM" id="SignalP"/>
    </source>
</evidence>
<feature type="non-terminal residue" evidence="5">
    <location>
        <position position="1"/>
    </location>
</feature>
<feature type="non-terminal residue" evidence="5">
    <location>
        <position position="243"/>
    </location>
</feature>
<dbReference type="SMART" id="SM00407">
    <property type="entry name" value="IGc1"/>
    <property type="match status" value="1"/>
</dbReference>
<dbReference type="Gene3D" id="2.60.40.10">
    <property type="entry name" value="Immunoglobulins"/>
    <property type="match status" value="2"/>
</dbReference>
<keyword evidence="3" id="KW-0732">Signal</keyword>
<feature type="domain" description="Ig-like" evidence="4">
    <location>
        <begin position="132"/>
        <end position="233"/>
    </location>
</feature>
<dbReference type="SUPFAM" id="SSF48726">
    <property type="entry name" value="Immunoglobulin"/>
    <property type="match status" value="2"/>
</dbReference>
<keyword evidence="2" id="KW-0325">Glycoprotein</keyword>
<name>A0A8X8BPS7_POLSE</name>
<dbReference type="Proteomes" id="UP000886611">
    <property type="component" value="Unassembled WGS sequence"/>
</dbReference>
<dbReference type="Pfam" id="PF07686">
    <property type="entry name" value="V-set"/>
    <property type="match status" value="1"/>
</dbReference>
<evidence type="ECO:0000259" key="4">
    <source>
        <dbReference type="PROSITE" id="PS50835"/>
    </source>
</evidence>
<dbReference type="InterPro" id="IPR036179">
    <property type="entry name" value="Ig-like_dom_sf"/>
</dbReference>
<dbReference type="CDD" id="cd00098">
    <property type="entry name" value="IgC1"/>
    <property type="match status" value="1"/>
</dbReference>
<comment type="caution">
    <text evidence="5">The sequence shown here is derived from an EMBL/GenBank/DDBJ whole genome shotgun (WGS) entry which is preliminary data.</text>
</comment>
<dbReference type="InterPro" id="IPR003599">
    <property type="entry name" value="Ig_sub"/>
</dbReference>
<organism evidence="5 6">
    <name type="scientific">Polypterus senegalus</name>
    <name type="common">Senegal bichir</name>
    <dbReference type="NCBI Taxonomy" id="55291"/>
    <lineage>
        <taxon>Eukaryota</taxon>
        <taxon>Metazoa</taxon>
        <taxon>Chordata</taxon>
        <taxon>Craniata</taxon>
        <taxon>Vertebrata</taxon>
        <taxon>Euteleostomi</taxon>
        <taxon>Actinopterygii</taxon>
        <taxon>Polypteriformes</taxon>
        <taxon>Polypteridae</taxon>
        <taxon>Polypterus</taxon>
    </lineage>
</organism>
<proteinExistence type="predicted"/>
<feature type="signal peptide" evidence="3">
    <location>
        <begin position="1"/>
        <end position="16"/>
    </location>
</feature>
<reference evidence="5 6" key="1">
    <citation type="journal article" date="2021" name="Cell">
        <title>Tracing the genetic footprints of vertebrate landing in non-teleost ray-finned fishes.</title>
        <authorList>
            <person name="Bi X."/>
            <person name="Wang K."/>
            <person name="Yang L."/>
            <person name="Pan H."/>
            <person name="Jiang H."/>
            <person name="Wei Q."/>
            <person name="Fang M."/>
            <person name="Yu H."/>
            <person name="Zhu C."/>
            <person name="Cai Y."/>
            <person name="He Y."/>
            <person name="Gan X."/>
            <person name="Zeng H."/>
            <person name="Yu D."/>
            <person name="Zhu Y."/>
            <person name="Jiang H."/>
            <person name="Qiu Q."/>
            <person name="Yang H."/>
            <person name="Zhang Y.E."/>
            <person name="Wang W."/>
            <person name="Zhu M."/>
            <person name="He S."/>
            <person name="Zhang G."/>
        </authorList>
    </citation>
    <scope>NUCLEOTIDE SEQUENCE [LARGE SCALE GENOMIC DNA]</scope>
    <source>
        <strain evidence="5">Bchr_013</strain>
    </source>
</reference>
<dbReference type="SMART" id="SM00409">
    <property type="entry name" value="IG"/>
    <property type="match status" value="1"/>
</dbReference>
<keyword evidence="6" id="KW-1185">Reference proteome</keyword>
<feature type="domain" description="Ig-like" evidence="4">
    <location>
        <begin position="28"/>
        <end position="105"/>
    </location>
</feature>
<keyword evidence="1" id="KW-1015">Disulfide bond</keyword>
<evidence type="ECO:0000313" key="5">
    <source>
        <dbReference type="EMBL" id="KAG2462509.1"/>
    </source>
</evidence>
<dbReference type="InterPro" id="IPR013783">
    <property type="entry name" value="Ig-like_fold"/>
</dbReference>
<sequence>MLAAFAFLMLFFRSFSYSGSRPTVFSEEGQSVQIQCSLAGSVLTGFEFWVHWFKRGTHGNMEQLDTDCDFHQNTSCKYYSAQRSEEKVLLRIFNVTSMDAGDYYCSDHKDSYLRFADKGTRLIVRGEEAMTANVYLLTTDYRSASFNGNENVTLVCLVDRLSTDQLSVRWILNGTLASQTLQSSGLEVQKQHNNGYVASTFLIIPTQIWLSGVVCTCEVQLSANASIHSKIVTLQAFRNQKGV</sequence>
<feature type="chain" id="PRO_5036472104" evidence="3">
    <location>
        <begin position="17"/>
        <end position="243"/>
    </location>
</feature>
<dbReference type="PANTHER" id="PTHR19971">
    <property type="entry name" value="SIGNAL-REGULATORY PROTEIN BETA"/>
    <property type="match status" value="1"/>
</dbReference>
<gene>
    <name evidence="5" type="primary">Igl1_4</name>
    <name evidence="5" type="ORF">GTO96_0001267</name>
</gene>
<dbReference type="InterPro" id="IPR051755">
    <property type="entry name" value="Ig-like_CS_Receptor"/>
</dbReference>
<dbReference type="InterPro" id="IPR013106">
    <property type="entry name" value="Ig_V-set"/>
</dbReference>
<dbReference type="InterPro" id="IPR007110">
    <property type="entry name" value="Ig-like_dom"/>
</dbReference>
<dbReference type="AlphaFoldDB" id="A0A8X8BPS7"/>
<protein>
    <submittedName>
        <fullName evidence="5">IGL1 protein</fullName>
    </submittedName>
</protein>
<dbReference type="EMBL" id="JAATIS010004040">
    <property type="protein sequence ID" value="KAG2462509.1"/>
    <property type="molecule type" value="Genomic_DNA"/>
</dbReference>
<dbReference type="PROSITE" id="PS50835">
    <property type="entry name" value="IG_LIKE"/>
    <property type="match status" value="2"/>
</dbReference>
<dbReference type="InterPro" id="IPR003597">
    <property type="entry name" value="Ig_C1-set"/>
</dbReference>